<reference evidence="2 3" key="1">
    <citation type="submission" date="2019-04" db="EMBL/GenBank/DDBJ databases">
        <title>Microbes associate with the intestines of laboratory mice.</title>
        <authorList>
            <person name="Navarre W."/>
            <person name="Wong E."/>
            <person name="Huang K."/>
            <person name="Tropini C."/>
            <person name="Ng K."/>
            <person name="Yu B."/>
        </authorList>
    </citation>
    <scope>NUCLEOTIDE SEQUENCE [LARGE SCALE GENOMIC DNA]</scope>
    <source>
        <strain evidence="2 3">NM70_E10</strain>
    </source>
</reference>
<feature type="coiled-coil region" evidence="1">
    <location>
        <begin position="147"/>
        <end position="174"/>
    </location>
</feature>
<evidence type="ECO:0000313" key="3">
    <source>
        <dbReference type="Proteomes" id="UP000305751"/>
    </source>
</evidence>
<evidence type="ECO:0000313" key="2">
    <source>
        <dbReference type="EMBL" id="TGY07502.1"/>
    </source>
</evidence>
<organism evidence="2 3">
    <name type="scientific">Bacteroides acidifaciens</name>
    <dbReference type="NCBI Taxonomy" id="85831"/>
    <lineage>
        <taxon>Bacteria</taxon>
        <taxon>Pseudomonadati</taxon>
        <taxon>Bacteroidota</taxon>
        <taxon>Bacteroidia</taxon>
        <taxon>Bacteroidales</taxon>
        <taxon>Bacteroidaceae</taxon>
        <taxon>Bacteroides</taxon>
    </lineage>
</organism>
<keyword evidence="3" id="KW-1185">Reference proteome</keyword>
<dbReference type="RefSeq" id="WP_136013698.1">
    <property type="nucleotide sequence ID" value="NZ_SRZA01000006.1"/>
</dbReference>
<comment type="caution">
    <text evidence="2">The sequence shown here is derived from an EMBL/GenBank/DDBJ whole genome shotgun (WGS) entry which is preliminary data.</text>
</comment>
<dbReference type="CDD" id="cd00093">
    <property type="entry name" value="HTH_XRE"/>
    <property type="match status" value="1"/>
</dbReference>
<gene>
    <name evidence="2" type="ORF">E5356_04185</name>
</gene>
<dbReference type="Gene3D" id="1.10.260.40">
    <property type="entry name" value="lambda repressor-like DNA-binding domains"/>
    <property type="match status" value="1"/>
</dbReference>
<protein>
    <submittedName>
        <fullName evidence="2">XRE family transcriptional regulator</fullName>
    </submittedName>
</protein>
<dbReference type="GO" id="GO:0003677">
    <property type="term" value="F:DNA binding"/>
    <property type="evidence" value="ECO:0007669"/>
    <property type="project" value="InterPro"/>
</dbReference>
<name>A0A4S2B1X6_9BACE</name>
<accession>A0A4S2B1X6</accession>
<proteinExistence type="predicted"/>
<sequence>MELYERIISKDEINSRAVDALLAIIANGLVATKTDLAECLGAKPAKFSEILNYRMKVGIDMVAKVCDRYGVDPYWVLMGRGNHIFRDPDYEPEPYYIEDDNDLDRQYHTSKEDIKGKRLAKVSVNELKEQAANPQITGLAELFYNKTLEQAEEIGKLKAQIKELEQRLGKNAADANTSTTANAG</sequence>
<keyword evidence="1" id="KW-0175">Coiled coil</keyword>
<dbReference type="Proteomes" id="UP000305751">
    <property type="component" value="Unassembled WGS sequence"/>
</dbReference>
<dbReference type="InterPro" id="IPR001387">
    <property type="entry name" value="Cro/C1-type_HTH"/>
</dbReference>
<dbReference type="InterPro" id="IPR010982">
    <property type="entry name" value="Lambda_DNA-bd_dom_sf"/>
</dbReference>
<evidence type="ECO:0000256" key="1">
    <source>
        <dbReference type="SAM" id="Coils"/>
    </source>
</evidence>
<dbReference type="SUPFAM" id="SSF47413">
    <property type="entry name" value="lambda repressor-like DNA-binding domains"/>
    <property type="match status" value="1"/>
</dbReference>
<dbReference type="EMBL" id="SRZA01000006">
    <property type="protein sequence ID" value="TGY07502.1"/>
    <property type="molecule type" value="Genomic_DNA"/>
</dbReference>
<dbReference type="AlphaFoldDB" id="A0A4S2B1X6"/>